<accession>A0A9N9FZN1</accession>
<name>A0A9N9FZN1_FUNMO</name>
<dbReference type="EMBL" id="CAJVPP010001694">
    <property type="protein sequence ID" value="CAG8568785.1"/>
    <property type="molecule type" value="Genomic_DNA"/>
</dbReference>
<organism evidence="2 3">
    <name type="scientific">Funneliformis mosseae</name>
    <name type="common">Endomycorrhizal fungus</name>
    <name type="synonym">Glomus mosseae</name>
    <dbReference type="NCBI Taxonomy" id="27381"/>
    <lineage>
        <taxon>Eukaryota</taxon>
        <taxon>Fungi</taxon>
        <taxon>Fungi incertae sedis</taxon>
        <taxon>Mucoromycota</taxon>
        <taxon>Glomeromycotina</taxon>
        <taxon>Glomeromycetes</taxon>
        <taxon>Glomerales</taxon>
        <taxon>Glomeraceae</taxon>
        <taxon>Funneliformis</taxon>
    </lineage>
</organism>
<comment type="caution">
    <text evidence="2">The sequence shown here is derived from an EMBL/GenBank/DDBJ whole genome shotgun (WGS) entry which is preliminary data.</text>
</comment>
<dbReference type="AlphaFoldDB" id="A0A9N9FZN1"/>
<keyword evidence="3" id="KW-1185">Reference proteome</keyword>
<keyword evidence="1" id="KW-0732">Signal</keyword>
<reference evidence="2" key="1">
    <citation type="submission" date="2021-06" db="EMBL/GenBank/DDBJ databases">
        <authorList>
            <person name="Kallberg Y."/>
            <person name="Tangrot J."/>
            <person name="Rosling A."/>
        </authorList>
    </citation>
    <scope>NUCLEOTIDE SEQUENCE</scope>
    <source>
        <strain evidence="2">87-6 pot B 2015</strain>
    </source>
</reference>
<evidence type="ECO:0000313" key="2">
    <source>
        <dbReference type="EMBL" id="CAG8568785.1"/>
    </source>
</evidence>
<gene>
    <name evidence="2" type="ORF">FMOSSE_LOCUS7345</name>
</gene>
<evidence type="ECO:0000313" key="3">
    <source>
        <dbReference type="Proteomes" id="UP000789375"/>
    </source>
</evidence>
<protein>
    <submittedName>
        <fullName evidence="2">5501_t:CDS:1</fullName>
    </submittedName>
</protein>
<feature type="signal peptide" evidence="1">
    <location>
        <begin position="1"/>
        <end position="20"/>
    </location>
</feature>
<sequence length="133" mass="15400">MYTKMIYFLMLIACVPAAIATFVEVAGTVTSKDNFQRKHLKANLCFWADTGYHSYRVFDIDSPNGKRACSSDGQWCFKVVSFDERQGRIDYSIYFGNRESQVQSSVDTNSVCTEPKTNEFTCEWEIKNHRFEM</sequence>
<dbReference type="Proteomes" id="UP000789375">
    <property type="component" value="Unassembled WGS sequence"/>
</dbReference>
<proteinExistence type="predicted"/>
<evidence type="ECO:0000256" key="1">
    <source>
        <dbReference type="SAM" id="SignalP"/>
    </source>
</evidence>
<feature type="chain" id="PRO_5040423233" evidence="1">
    <location>
        <begin position="21"/>
        <end position="133"/>
    </location>
</feature>